<feature type="region of interest" description="Disordered" evidence="1">
    <location>
        <begin position="1"/>
        <end position="76"/>
    </location>
</feature>
<keyword evidence="3" id="KW-1185">Reference proteome</keyword>
<protein>
    <submittedName>
        <fullName evidence="2">Uncharacterized protein</fullName>
    </submittedName>
</protein>
<dbReference type="Proteomes" id="UP001066276">
    <property type="component" value="Chromosome 10"/>
</dbReference>
<sequence length="130" mass="13618">MPSGRDTAAEVRAGRARHTRGTPPGGGGSNGHAGRHGHPPATVSRFAAGTGANKQVTPWSLAPPSQAVTSSGRGLRPHRCLRVLDELTRQRASSVLVFLRIWLLGREALPRGGDHLRPRQGAGYLALGGP</sequence>
<evidence type="ECO:0000256" key="1">
    <source>
        <dbReference type="SAM" id="MobiDB-lite"/>
    </source>
</evidence>
<evidence type="ECO:0000313" key="2">
    <source>
        <dbReference type="EMBL" id="KAJ1095791.1"/>
    </source>
</evidence>
<name>A0AAV7LW72_PLEWA</name>
<evidence type="ECO:0000313" key="3">
    <source>
        <dbReference type="Proteomes" id="UP001066276"/>
    </source>
</evidence>
<organism evidence="2 3">
    <name type="scientific">Pleurodeles waltl</name>
    <name type="common">Iberian ribbed newt</name>
    <dbReference type="NCBI Taxonomy" id="8319"/>
    <lineage>
        <taxon>Eukaryota</taxon>
        <taxon>Metazoa</taxon>
        <taxon>Chordata</taxon>
        <taxon>Craniata</taxon>
        <taxon>Vertebrata</taxon>
        <taxon>Euteleostomi</taxon>
        <taxon>Amphibia</taxon>
        <taxon>Batrachia</taxon>
        <taxon>Caudata</taxon>
        <taxon>Salamandroidea</taxon>
        <taxon>Salamandridae</taxon>
        <taxon>Pleurodelinae</taxon>
        <taxon>Pleurodeles</taxon>
    </lineage>
</organism>
<accession>A0AAV7LW72</accession>
<gene>
    <name evidence="2" type="ORF">NDU88_000947</name>
</gene>
<comment type="caution">
    <text evidence="2">The sequence shown here is derived from an EMBL/GenBank/DDBJ whole genome shotgun (WGS) entry which is preliminary data.</text>
</comment>
<dbReference type="AlphaFoldDB" id="A0AAV7LW72"/>
<proteinExistence type="predicted"/>
<dbReference type="EMBL" id="JANPWB010000014">
    <property type="protein sequence ID" value="KAJ1095791.1"/>
    <property type="molecule type" value="Genomic_DNA"/>
</dbReference>
<reference evidence="2" key="1">
    <citation type="journal article" date="2022" name="bioRxiv">
        <title>Sequencing and chromosome-scale assembly of the giantPleurodeles waltlgenome.</title>
        <authorList>
            <person name="Brown T."/>
            <person name="Elewa A."/>
            <person name="Iarovenko S."/>
            <person name="Subramanian E."/>
            <person name="Araus A.J."/>
            <person name="Petzold A."/>
            <person name="Susuki M."/>
            <person name="Suzuki K.-i.T."/>
            <person name="Hayashi T."/>
            <person name="Toyoda A."/>
            <person name="Oliveira C."/>
            <person name="Osipova E."/>
            <person name="Leigh N.D."/>
            <person name="Simon A."/>
            <person name="Yun M.H."/>
        </authorList>
    </citation>
    <scope>NUCLEOTIDE SEQUENCE</scope>
    <source>
        <strain evidence="2">20211129_DDA</strain>
        <tissue evidence="2">Liver</tissue>
    </source>
</reference>